<dbReference type="Pfam" id="PF00797">
    <property type="entry name" value="Acetyltransf_2"/>
    <property type="match status" value="1"/>
</dbReference>
<dbReference type="Gene3D" id="2.40.128.150">
    <property type="entry name" value="Cysteine proteinases"/>
    <property type="match status" value="1"/>
</dbReference>
<name>A0A8I1JGU2_9PSED</name>
<gene>
    <name evidence="2" type="ORF">YA0853_26630</name>
</gene>
<dbReference type="Proteomes" id="UP000645865">
    <property type="component" value="Unassembled WGS sequence"/>
</dbReference>
<organism evidence="2 3">
    <name type="scientific">Pseudomonas rhodesiae</name>
    <dbReference type="NCBI Taxonomy" id="76760"/>
    <lineage>
        <taxon>Bacteria</taxon>
        <taxon>Pseudomonadati</taxon>
        <taxon>Pseudomonadota</taxon>
        <taxon>Gammaproteobacteria</taxon>
        <taxon>Pseudomonadales</taxon>
        <taxon>Pseudomonadaceae</taxon>
        <taxon>Pseudomonas</taxon>
    </lineage>
</organism>
<evidence type="ECO:0000313" key="2">
    <source>
        <dbReference type="EMBL" id="MBI6627199.1"/>
    </source>
</evidence>
<dbReference type="InterPro" id="IPR001447">
    <property type="entry name" value="Arylamine_N-AcTrfase"/>
</dbReference>
<dbReference type="GO" id="GO:0016407">
    <property type="term" value="F:acetyltransferase activity"/>
    <property type="evidence" value="ECO:0007669"/>
    <property type="project" value="InterPro"/>
</dbReference>
<dbReference type="InterPro" id="IPR038765">
    <property type="entry name" value="Papain-like_cys_pep_sf"/>
</dbReference>
<protein>
    <submittedName>
        <fullName evidence="2">Arylamine N-acetyltransferase</fullName>
    </submittedName>
</protein>
<dbReference type="EMBL" id="JAEILH010000047">
    <property type="protein sequence ID" value="MBI6627199.1"/>
    <property type="molecule type" value="Genomic_DNA"/>
</dbReference>
<sequence length="282" mass="31843">MDSIQVTAEGDPVMPSWLVHYFELIKLVMPEGRNSKILADIHISHVNAIAYDMLDVFLGVTPAFDMDDIRRKLFSGRRGGGCSQLNGLLAEVLEALGFNVRRVLSSVVREDSASRFFTHMVLLVSADNDEWVCDAGFGYRGFLYPLRLQHNARAIQGIHEYRVQKKHDMTWCIQYKRRALWTDMYVFKEKIYEPEDFVVAQFFNSYCPLSPFKANLICAKPSLEGGSYLLNTVLVSIKGDVRAQLVIGSVDELVGVLSEYFLIKVESADFVALPAGIFDVVK</sequence>
<dbReference type="Gene3D" id="3.30.2140.10">
    <property type="entry name" value="Arylamine N-acetyltransferase"/>
    <property type="match status" value="1"/>
</dbReference>
<dbReference type="PANTHER" id="PTHR11786">
    <property type="entry name" value="N-HYDROXYARYLAMINE O-ACETYLTRANSFERASE"/>
    <property type="match status" value="1"/>
</dbReference>
<evidence type="ECO:0000256" key="1">
    <source>
        <dbReference type="ARBA" id="ARBA00006547"/>
    </source>
</evidence>
<comment type="caution">
    <text evidence="2">The sequence shown here is derived from an EMBL/GenBank/DDBJ whole genome shotgun (WGS) entry which is preliminary data.</text>
</comment>
<proteinExistence type="inferred from homology"/>
<evidence type="ECO:0000313" key="3">
    <source>
        <dbReference type="Proteomes" id="UP000645865"/>
    </source>
</evidence>
<dbReference type="SUPFAM" id="SSF54001">
    <property type="entry name" value="Cysteine proteinases"/>
    <property type="match status" value="1"/>
</dbReference>
<reference evidence="2" key="1">
    <citation type="submission" date="2020-12" db="EMBL/GenBank/DDBJ databases">
        <title>Comparative genomic insights into the epidemiology and virulence of plant pathogenic Pseudomonads from Turkey.</title>
        <authorList>
            <person name="Dillon M."/>
            <person name="Ruiz-Bedoya T."/>
            <person name="Bendalovic-Torma C."/>
            <person name="Guttman K.M."/>
            <person name="Kwak H."/>
            <person name="Middleton M.A."/>
            <person name="Wang P.W."/>
            <person name="Horuz S."/>
            <person name="Aysan Y."/>
            <person name="Guttman D.S."/>
        </authorList>
    </citation>
    <scope>NUCLEOTIDE SEQUENCE</scope>
    <source>
        <strain evidence="2">S5_IA_3a</strain>
    </source>
</reference>
<keyword evidence="2" id="KW-0808">Transferase</keyword>
<dbReference type="RefSeq" id="WP_184316106.1">
    <property type="nucleotide sequence ID" value="NZ_JAEILH010000047.1"/>
</dbReference>
<accession>A0A8I1JGU2</accession>
<comment type="similarity">
    <text evidence="1">Belongs to the arylamine N-acetyltransferase family.</text>
</comment>
<dbReference type="PANTHER" id="PTHR11786:SF0">
    <property type="entry name" value="ARYLAMINE N-ACETYLTRANSFERASE 4-RELATED"/>
    <property type="match status" value="1"/>
</dbReference>
<dbReference type="AlphaFoldDB" id="A0A8I1JGU2"/>